<evidence type="ECO:0000256" key="1">
    <source>
        <dbReference type="SAM" id="SignalP"/>
    </source>
</evidence>
<feature type="signal peptide" evidence="1">
    <location>
        <begin position="1"/>
        <end position="21"/>
    </location>
</feature>
<dbReference type="AlphaFoldDB" id="A0A2A7TZJ2"/>
<evidence type="ECO:0000313" key="3">
    <source>
        <dbReference type="Proteomes" id="UP000219788"/>
    </source>
</evidence>
<dbReference type="GeneID" id="93125391"/>
<dbReference type="Proteomes" id="UP000219788">
    <property type="component" value="Unassembled WGS sequence"/>
</dbReference>
<feature type="chain" id="PRO_5012857330" evidence="1">
    <location>
        <begin position="22"/>
        <end position="136"/>
    </location>
</feature>
<dbReference type="RefSeq" id="WP_005289779.1">
    <property type="nucleotide sequence ID" value="NZ_AP028090.1"/>
</dbReference>
<keyword evidence="1" id="KW-0732">Signal</keyword>
<evidence type="ECO:0000313" key="2">
    <source>
        <dbReference type="EMBL" id="PEH71499.1"/>
    </source>
</evidence>
<comment type="caution">
    <text evidence="2">The sequence shown here is derived from an EMBL/GenBank/DDBJ whole genome shotgun (WGS) entry which is preliminary data.</text>
</comment>
<gene>
    <name evidence="2" type="ORF">CRM76_05860</name>
</gene>
<name>A0A2A7TZJ2_EDWTA</name>
<proteinExistence type="predicted"/>
<reference evidence="3" key="1">
    <citation type="submission" date="2017-09" db="EMBL/GenBank/DDBJ databases">
        <title>FDA dAtabase for Regulatory Grade micrObial Sequences (FDA-ARGOS): Supporting development and validation of Infectious Disease Dx tests.</title>
        <authorList>
            <person name="Goldberg B."/>
            <person name="Campos J."/>
            <person name="Tallon L."/>
            <person name="Sadzewicz L."/>
            <person name="Ott S."/>
            <person name="Zhao X."/>
            <person name="Nagaraj S."/>
            <person name="Vavikolanu K."/>
            <person name="Aluvathingal J."/>
            <person name="Nadendla S."/>
            <person name="Geyer C."/>
            <person name="Sichtig H."/>
        </authorList>
    </citation>
    <scope>NUCLEOTIDE SEQUENCE [LARGE SCALE GENOMIC DNA]</scope>
    <source>
        <strain evidence="3">FDAARGOS_370</strain>
    </source>
</reference>
<dbReference type="EMBL" id="PDDV01000013">
    <property type="protein sequence ID" value="PEH71499.1"/>
    <property type="molecule type" value="Genomic_DNA"/>
</dbReference>
<organism evidence="2 3">
    <name type="scientific">Edwardsiella tarda</name>
    <dbReference type="NCBI Taxonomy" id="636"/>
    <lineage>
        <taxon>Bacteria</taxon>
        <taxon>Pseudomonadati</taxon>
        <taxon>Pseudomonadota</taxon>
        <taxon>Gammaproteobacteria</taxon>
        <taxon>Enterobacterales</taxon>
        <taxon>Hafniaceae</taxon>
        <taxon>Edwardsiella</taxon>
    </lineage>
</organism>
<accession>A0A2A7TZJ2</accession>
<protein>
    <submittedName>
        <fullName evidence="2">Uncharacterized protein</fullName>
    </submittedName>
</protein>
<dbReference type="OrthoDB" id="6413457at2"/>
<sequence>MMKKTFIALLTVASLSGIAQAADMIGPYPVVGQTNCGGLKVLSTAINSDNMMALKITDPSNNLTQTYVAKRTADMSDDVVYTLSRYDQASGTFTPDPAHITIRFGIKMQSGLPGTDRYNMTIGNQQFVCSPFTIFS</sequence>